<dbReference type="PANTHER" id="PTHR35006">
    <property type="entry name" value="GLYOXALASE FAMILY PROTEIN (AFU_ORTHOLOGUE AFUA_5G14830)"/>
    <property type="match status" value="1"/>
</dbReference>
<dbReference type="InterPro" id="IPR029068">
    <property type="entry name" value="Glyas_Bleomycin-R_OHBP_Dase"/>
</dbReference>
<keyword evidence="2" id="KW-0456">Lyase</keyword>
<dbReference type="EMBL" id="UOED01000118">
    <property type="protein sequence ID" value="VAV97458.1"/>
    <property type="molecule type" value="Genomic_DNA"/>
</dbReference>
<sequence>MLGYVMVGTNNFDRAAEFYDKILAELGAKRTMGGDDFIVWGTDDTSTSFSITKPHDGNAATVGNGNMMAFFAPDHATVDKIHAMVLEMGGTCEGAPGPRPEFDEKFYVGYFRDLDGNKMNIFNFPM</sequence>
<accession>A0A3B0SAC3</accession>
<dbReference type="InterPro" id="IPR004360">
    <property type="entry name" value="Glyas_Fos-R_dOase_dom"/>
</dbReference>
<feature type="domain" description="VOC" evidence="1">
    <location>
        <begin position="1"/>
        <end position="124"/>
    </location>
</feature>
<reference evidence="2" key="1">
    <citation type="submission" date="2018-06" db="EMBL/GenBank/DDBJ databases">
        <authorList>
            <person name="Zhirakovskaya E."/>
        </authorList>
    </citation>
    <scope>NUCLEOTIDE SEQUENCE</scope>
</reference>
<dbReference type="GO" id="GO:0016829">
    <property type="term" value="F:lyase activity"/>
    <property type="evidence" value="ECO:0007669"/>
    <property type="project" value="UniProtKB-KW"/>
</dbReference>
<dbReference type="PANTHER" id="PTHR35006:SF1">
    <property type="entry name" value="BLL2941 PROTEIN"/>
    <property type="match status" value="1"/>
</dbReference>
<gene>
    <name evidence="2" type="ORF">MNBD_ALPHA02-2501</name>
</gene>
<organism evidence="2">
    <name type="scientific">hydrothermal vent metagenome</name>
    <dbReference type="NCBI Taxonomy" id="652676"/>
    <lineage>
        <taxon>unclassified sequences</taxon>
        <taxon>metagenomes</taxon>
        <taxon>ecological metagenomes</taxon>
    </lineage>
</organism>
<dbReference type="Pfam" id="PF00903">
    <property type="entry name" value="Glyoxalase"/>
    <property type="match status" value="1"/>
</dbReference>
<name>A0A3B0SAC3_9ZZZZ</name>
<evidence type="ECO:0000313" key="2">
    <source>
        <dbReference type="EMBL" id="VAV97458.1"/>
    </source>
</evidence>
<dbReference type="Gene3D" id="3.10.180.10">
    <property type="entry name" value="2,3-Dihydroxybiphenyl 1,2-Dioxygenase, domain 1"/>
    <property type="match status" value="1"/>
</dbReference>
<evidence type="ECO:0000259" key="1">
    <source>
        <dbReference type="PROSITE" id="PS51819"/>
    </source>
</evidence>
<dbReference type="CDD" id="cd07262">
    <property type="entry name" value="VOC_like"/>
    <property type="match status" value="1"/>
</dbReference>
<protein>
    <submittedName>
        <fullName evidence="2">Lactoylglutathione lyase and related lyases</fullName>
    </submittedName>
</protein>
<dbReference type="PROSITE" id="PS51819">
    <property type="entry name" value="VOC"/>
    <property type="match status" value="1"/>
</dbReference>
<dbReference type="InterPro" id="IPR037523">
    <property type="entry name" value="VOC_core"/>
</dbReference>
<dbReference type="SUPFAM" id="SSF54593">
    <property type="entry name" value="Glyoxalase/Bleomycin resistance protein/Dihydroxybiphenyl dioxygenase"/>
    <property type="match status" value="1"/>
</dbReference>
<proteinExistence type="predicted"/>
<dbReference type="AlphaFoldDB" id="A0A3B0SAC3"/>